<feature type="signal peptide" evidence="2">
    <location>
        <begin position="1"/>
        <end position="23"/>
    </location>
</feature>
<feature type="compositionally biased region" description="Low complexity" evidence="1">
    <location>
        <begin position="336"/>
        <end position="353"/>
    </location>
</feature>
<evidence type="ECO:0000313" key="4">
    <source>
        <dbReference type="Proteomes" id="UP000053664"/>
    </source>
</evidence>
<keyword evidence="2" id="KW-0732">Signal</keyword>
<evidence type="ECO:0000256" key="1">
    <source>
        <dbReference type="SAM" id="MobiDB-lite"/>
    </source>
</evidence>
<dbReference type="EMBL" id="KE361647">
    <property type="protein sequence ID" value="EPQ26056.1"/>
    <property type="molecule type" value="Genomic_DNA"/>
</dbReference>
<dbReference type="eggNOG" id="ENOG502SW1M">
    <property type="taxonomic scope" value="Eukaryota"/>
</dbReference>
<gene>
    <name evidence="3" type="ORF">PFL1_06265</name>
</gene>
<feature type="compositionally biased region" description="Pro residues" evidence="1">
    <location>
        <begin position="1699"/>
        <end position="1712"/>
    </location>
</feature>
<dbReference type="GeneID" id="19320343"/>
<evidence type="ECO:0000256" key="2">
    <source>
        <dbReference type="SAM" id="SignalP"/>
    </source>
</evidence>
<feature type="region of interest" description="Disordered" evidence="1">
    <location>
        <begin position="1063"/>
        <end position="1121"/>
    </location>
</feature>
<feature type="region of interest" description="Disordered" evidence="1">
    <location>
        <begin position="540"/>
        <end position="612"/>
    </location>
</feature>
<dbReference type="Gene3D" id="2.60.120.260">
    <property type="entry name" value="Galactose-binding domain-like"/>
    <property type="match status" value="4"/>
</dbReference>
<feature type="chain" id="PRO_5001599680" evidence="2">
    <location>
        <begin position="24"/>
        <end position="1888"/>
    </location>
</feature>
<name>A0A061H657_9BASI</name>
<dbReference type="RefSeq" id="XP_007881997.1">
    <property type="nucleotide sequence ID" value="XM_007883806.1"/>
</dbReference>
<reference evidence="3 4" key="1">
    <citation type="journal article" date="2013" name="Plant Cell">
        <title>The transition from a phytopathogenic smut ancestor to an anamorphic biocontrol agent deciphered by comparative whole-genome analysis.</title>
        <authorList>
            <person name="Lefebvre F."/>
            <person name="Joly D.L."/>
            <person name="Labbe C."/>
            <person name="Teichmann B."/>
            <person name="Linning R."/>
            <person name="Belzile F."/>
            <person name="Bakkeren G."/>
            <person name="Belanger R.R."/>
        </authorList>
    </citation>
    <scope>NUCLEOTIDE SEQUENCE [LARGE SCALE GENOMIC DNA]</scope>
    <source>
        <strain evidence="3 4">PF-1</strain>
    </source>
</reference>
<protein>
    <submittedName>
        <fullName evidence="3">Uncharacterized protein</fullName>
    </submittedName>
</protein>
<feature type="region of interest" description="Disordered" evidence="1">
    <location>
        <begin position="916"/>
        <end position="956"/>
    </location>
</feature>
<dbReference type="Proteomes" id="UP000053664">
    <property type="component" value="Unassembled WGS sequence"/>
</dbReference>
<feature type="region of interest" description="Disordered" evidence="1">
    <location>
        <begin position="1487"/>
        <end position="1510"/>
    </location>
</feature>
<feature type="compositionally biased region" description="Low complexity" evidence="1">
    <location>
        <begin position="822"/>
        <end position="856"/>
    </location>
</feature>
<organism evidence="3 4">
    <name type="scientific">Pseudozyma flocculosa PF-1</name>
    <dbReference type="NCBI Taxonomy" id="1277687"/>
    <lineage>
        <taxon>Eukaryota</taxon>
        <taxon>Fungi</taxon>
        <taxon>Dikarya</taxon>
        <taxon>Basidiomycota</taxon>
        <taxon>Ustilaginomycotina</taxon>
        <taxon>Ustilaginomycetes</taxon>
        <taxon>Ustilaginales</taxon>
        <taxon>Ustilaginaceae</taxon>
        <taxon>Pseudozyma</taxon>
    </lineage>
</organism>
<feature type="compositionally biased region" description="Basic residues" evidence="1">
    <location>
        <begin position="923"/>
        <end position="933"/>
    </location>
</feature>
<feature type="region of interest" description="Disordered" evidence="1">
    <location>
        <begin position="1684"/>
        <end position="1713"/>
    </location>
</feature>
<dbReference type="HOGENOM" id="CLU_236077_0_0_1"/>
<dbReference type="KEGG" id="pfp:PFL1_06265"/>
<accession>A0A061H657</accession>
<proteinExistence type="predicted"/>
<feature type="region of interest" description="Disordered" evidence="1">
    <location>
        <begin position="336"/>
        <end position="363"/>
    </location>
</feature>
<evidence type="ECO:0000313" key="3">
    <source>
        <dbReference type="EMBL" id="EPQ26056.1"/>
    </source>
</evidence>
<feature type="region of interest" description="Disordered" evidence="1">
    <location>
        <begin position="1275"/>
        <end position="1299"/>
    </location>
</feature>
<feature type="compositionally biased region" description="Low complexity" evidence="1">
    <location>
        <begin position="1066"/>
        <end position="1096"/>
    </location>
</feature>
<feature type="compositionally biased region" description="Low complexity" evidence="1">
    <location>
        <begin position="540"/>
        <end position="599"/>
    </location>
</feature>
<sequence length="1888" mass="197033">MRSPLTFLVSVVLALALVAQASALPRLHDDAAPIYARAPARLGSKCTSSDSCQDASLYCSYSRCDYKQKIGATCYKDIGCKSNKCFQSHCVATAPRPAGSWCNDKSQCTSAYCAANQCRDKQANGATCTSNDVCQSATCTNGRCAAPGGGAGGGSAGPKANGAACTKSTDCTSGNCDRSKCAAKKPDGSACYKDAGCVSGICDPVKKTCGKPAPPPLAANGAACTQSTQCASANCDRSKCAAKKPDGSACYKDAGCVSGKCDLVKKTCGSTATPPLAANGASCTKSTDCASANCDRSKCADKKANGVSCYKDAGCISGVCDLDKKVCAATRSPSTTATATTTTAAPQETTPTTPTNPPPVVPTPEGTKLVSNDFENGSLGSFQATGDVSVGSDPALAHSGDGYVKLGATPGNPATISQALPAEPAVTPSRRRRSGPLSKRQDASSLLFVSYWYSIQTFATDGGSGGSAATCTISTMLNGLTVSSTTVGPDSQTKLYVQSVISGSGASTSFAISVGCSAGASASVLIDDMAVVRRSIAPEVTSPAPVTPSSTASSSAATPTTSDAAATTTTAADPATSDAATTATATATTTTTTDGSAPTSAPPPATGTDGMYILKDGSFESADSPWSFRNTVARLVDATRLVDASQAYSGDAAAKFAISGGQASQISQTLTWVPSPAAGAGGMAKRDATTYDFAFRYRLEKLDIKPYNAHLDEWTCRLEFYVGTTFFQRITFDGSYQAKDKFGINYGSNGGQGLMGEYKRYVKSSISLPPGGGADKYVGLSANCSPNTGDMVLYVDAVEFLPTGQPSAVTPNPIQSWPIGGSPTATTTSTATTATTTTAATSASTTATTTSDAPTTAPTPPAAPTSFVLPNGGFESGATGWTGRDFSISTNAHTGTNAMALHGSYEVDALISQPVTPSTAAAGRRRRRSVRWMRRQDTSASDSAAEPGSGSDTASTTSATSYRVSLWYRVLSITAAHSPPQDNEACQIMFSSSKSKDTAVPIATLSSEAGYGTTPADGWRFAVSDPFTFPASTPAVTLFNSCGYKIDSVEILIDDIVLTKDGDALPSVPETTATATATTTATTSTATSTGPTSVPTPRAPESPEGLSGTPPPMFSNNIAADPSFERSDGSWDISSGVVMTSLGFYSQDEDKHLLMVETPTDGPHAKFARQTLRYTPEPGAIALEASAQMWYNIDSYSAPDGVTDGECKIELNIGSKSVFRIFYWSKPDVGFYKWVGGTVRLDDPSQPVEVVVVLMCDDRVSSDVVVDSLEASLKSIMPGPSDPTTPRAPETTVGGSTDVPDIQVNLLQDGGFEGDNSRWGAFVDPSKAVVSSEGTQIEGSHHAEIIVAPATNSYLNQMFWWRDQDTDAIVPGFDNTGLTFGTDGHPTNLAGYVFRGSLRYRVDSFASTDPSASCFIEHHVVGTVLFRERFYSSQGRTEWRQVGSTKQGDGPWLGGVSIIEVKCQPGTQTVVWFDDVRVDIKALIKDPSEVPTPTDPTPTTPTDPSTPSAVTTATAMPVPAITNDILANGDFEADVNTPQMWWDGPMSIVAEEPNHSGSKHLSLRSESERAGVQNTLRFDAVPGVTQYRVEASAWMRIKSFGGTPEREGEDFCRFFGYIPDSAFYDIRLTQMPASGADGVDDWFQIGGTSYVDRTDQVDVIFNVICSPGLTAEVLLDDVKAQVTPILPSSEGGGGGGDPTPTPTPTPTAPQPQPLTVKVAMDVPTVDSPMNTNGDFEGSAWWYGDGLSIVEAAPNRSGSKHLSLRNADGQSPSVATAFQYPVVDGVSHYKTQASAWYRIQSYGSDNADRSGDWCEFELYSNGIPLYHVRWTGESMPDTPATSDWVQIGGQVDYDISLTSFAGVGLNLWCAAGVTAEVAVDDVAVQAVPF</sequence>
<feature type="region of interest" description="Disordered" evidence="1">
    <location>
        <begin position="809"/>
        <end position="867"/>
    </location>
</feature>